<evidence type="ECO:0000256" key="4">
    <source>
        <dbReference type="ARBA" id="ARBA00023121"/>
    </source>
</evidence>
<dbReference type="CDD" id="cd21669">
    <property type="entry name" value="SMP_SF"/>
    <property type="match status" value="1"/>
</dbReference>
<protein>
    <recommendedName>
        <fullName evidence="11">C2 domain-containing protein</fullName>
    </recommendedName>
</protein>
<dbReference type="OrthoDB" id="270970at2759"/>
<feature type="domain" description="SMP-LTD" evidence="8">
    <location>
        <begin position="153"/>
        <end position="344"/>
    </location>
</feature>
<evidence type="ECO:0000256" key="6">
    <source>
        <dbReference type="SAM" id="Phobius"/>
    </source>
</evidence>
<dbReference type="Proteomes" id="UP000002729">
    <property type="component" value="Unassembled WGS sequence"/>
</dbReference>
<dbReference type="InterPro" id="IPR000008">
    <property type="entry name" value="C2_dom"/>
</dbReference>
<dbReference type="InterPro" id="IPR031468">
    <property type="entry name" value="SMP_LBD"/>
</dbReference>
<keyword evidence="10" id="KW-1185">Reference proteome</keyword>
<evidence type="ECO:0000259" key="8">
    <source>
        <dbReference type="PROSITE" id="PS51847"/>
    </source>
</evidence>
<dbReference type="SMART" id="SM00239">
    <property type="entry name" value="C2"/>
    <property type="match status" value="1"/>
</dbReference>
<evidence type="ECO:0008006" key="11">
    <source>
        <dbReference type="Google" id="ProtNLM"/>
    </source>
</evidence>
<keyword evidence="4" id="KW-0446">Lipid-binding</keyword>
<dbReference type="GO" id="GO:0016020">
    <property type="term" value="C:membrane"/>
    <property type="evidence" value="ECO:0007669"/>
    <property type="project" value="UniProtKB-SubCell"/>
</dbReference>
<keyword evidence="2" id="KW-0813">Transport</keyword>
<dbReference type="GO" id="GO:0005783">
    <property type="term" value="C:endoplasmic reticulum"/>
    <property type="evidence" value="ECO:0007669"/>
    <property type="project" value="TreeGrafter"/>
</dbReference>
<evidence type="ECO:0000259" key="7">
    <source>
        <dbReference type="PROSITE" id="PS50004"/>
    </source>
</evidence>
<keyword evidence="5 6" id="KW-0472">Membrane</keyword>
<dbReference type="PANTHER" id="PTHR10774">
    <property type="entry name" value="EXTENDED SYNAPTOTAGMIN-RELATED"/>
    <property type="match status" value="1"/>
</dbReference>
<evidence type="ECO:0000256" key="5">
    <source>
        <dbReference type="ARBA" id="ARBA00023136"/>
    </source>
</evidence>
<dbReference type="Gene3D" id="2.60.40.150">
    <property type="entry name" value="C2 domain"/>
    <property type="match status" value="1"/>
</dbReference>
<dbReference type="PROSITE" id="PS51847">
    <property type="entry name" value="SMP"/>
    <property type="match status" value="1"/>
</dbReference>
<organism evidence="10">
    <name type="scientific">Aureococcus anophagefferens</name>
    <name type="common">Harmful bloom alga</name>
    <dbReference type="NCBI Taxonomy" id="44056"/>
    <lineage>
        <taxon>Eukaryota</taxon>
        <taxon>Sar</taxon>
        <taxon>Stramenopiles</taxon>
        <taxon>Ochrophyta</taxon>
        <taxon>Pelagophyceae</taxon>
        <taxon>Pelagomonadales</taxon>
        <taxon>Pelagomonadaceae</taxon>
        <taxon>Aureococcus</taxon>
    </lineage>
</organism>
<dbReference type="AlphaFoldDB" id="F0Y870"/>
<feature type="transmembrane region" description="Helical" evidence="6">
    <location>
        <begin position="555"/>
        <end position="580"/>
    </location>
</feature>
<feature type="domain" description="C2" evidence="7">
    <location>
        <begin position="350"/>
        <end position="474"/>
    </location>
</feature>
<dbReference type="eggNOG" id="KOG1012">
    <property type="taxonomic scope" value="Eukaryota"/>
</dbReference>
<dbReference type="RefSeq" id="XP_009036558.1">
    <property type="nucleotide sequence ID" value="XM_009038310.1"/>
</dbReference>
<evidence type="ECO:0000313" key="9">
    <source>
        <dbReference type="EMBL" id="EGB08553.1"/>
    </source>
</evidence>
<feature type="transmembrane region" description="Helical" evidence="6">
    <location>
        <begin position="527"/>
        <end position="548"/>
    </location>
</feature>
<dbReference type="InterPro" id="IPR045050">
    <property type="entry name" value="Synaptotagmin_plant"/>
</dbReference>
<proteinExistence type="predicted"/>
<reference evidence="9 10" key="1">
    <citation type="journal article" date="2011" name="Proc. Natl. Acad. Sci. U.S.A.">
        <title>Niche of harmful alga Aureococcus anophagefferens revealed through ecogenomics.</title>
        <authorList>
            <person name="Gobler C.J."/>
            <person name="Berry D.L."/>
            <person name="Dyhrman S.T."/>
            <person name="Wilhelm S.W."/>
            <person name="Salamov A."/>
            <person name="Lobanov A.V."/>
            <person name="Zhang Y."/>
            <person name="Collier J.L."/>
            <person name="Wurch L.L."/>
            <person name="Kustka A.B."/>
            <person name="Dill B.D."/>
            <person name="Shah M."/>
            <person name="VerBerkmoes N.C."/>
            <person name="Kuo A."/>
            <person name="Terry A."/>
            <person name="Pangilinan J."/>
            <person name="Lindquist E.A."/>
            <person name="Lucas S."/>
            <person name="Paulsen I.T."/>
            <person name="Hattenrath-Lehmann T.K."/>
            <person name="Talmage S.C."/>
            <person name="Walker E.A."/>
            <person name="Koch F."/>
            <person name="Burson A.M."/>
            <person name="Marcoval M.A."/>
            <person name="Tang Y.Z."/>
            <person name="Lecleir G.R."/>
            <person name="Coyne K.J."/>
            <person name="Berg G.M."/>
            <person name="Bertrand E.M."/>
            <person name="Saito M.A."/>
            <person name="Gladyshev V.N."/>
            <person name="Grigoriev I.V."/>
        </authorList>
    </citation>
    <scope>NUCLEOTIDE SEQUENCE [LARGE SCALE GENOMIC DNA]</scope>
    <source>
        <strain evidence="10">CCMP 1984</strain>
    </source>
</reference>
<name>F0Y870_AURAN</name>
<accession>F0Y870</accession>
<keyword evidence="6" id="KW-1133">Transmembrane helix</keyword>
<dbReference type="PROSITE" id="PS50004">
    <property type="entry name" value="C2"/>
    <property type="match status" value="1"/>
</dbReference>
<evidence type="ECO:0000256" key="3">
    <source>
        <dbReference type="ARBA" id="ARBA00023055"/>
    </source>
</evidence>
<dbReference type="InParanoid" id="F0Y870"/>
<dbReference type="GeneID" id="20224563"/>
<sequence length="581" mass="62287">MAALNGAEWDAVSPRVDAVLVLYDHDGKTPKRRQFKTLDEGVVAFDRLQQFHAALRVKHRAPPNAEVMVLFARASRRSDVWYAARSSGEGVAAVALENWVGLRRLAKFEAGSSRVVAVVGGCLLRALLWVFVQRKPATAATPRPWPPWVVRLLSLGLEFFWPTIRATINNSVNVLVLPIANAAIARMENRAIDKLTKLELDIGSEAPTLTSVAVAPSLTGYDFVDVDVGVLYHGYRVRLDMEANLGGDELPDVEGQVSRFGVEGALRLKLGPLTTGLPCASLLRYGFLRKPTLTINSEFGVHEAVTALPVGISLGAIDRFIQRLLDDVIAARLCWPARATVDLATLFLGPDRALDVLPEESARDASHPIGQLRVEIASCASLLNNDVGGKSDPYVVCTLGATKRTTTTIHDDCDPAWEHPATFLFDVHESSQELHVAVFDSEDDNFNTFADALLGVVAVPMSALYDAGDGSGPVELTLPLDCSVYDGKLKAYHATRTPEPSFVTLRAMLDLDDEPDRGAAGARAAKLAGAAAGATFVALTYAATTAALHRSALEALALLQLHLLNAAVAAAVFALALGALL</sequence>
<dbReference type="GO" id="GO:0008289">
    <property type="term" value="F:lipid binding"/>
    <property type="evidence" value="ECO:0007669"/>
    <property type="project" value="UniProtKB-KW"/>
</dbReference>
<dbReference type="InterPro" id="IPR035892">
    <property type="entry name" value="C2_domain_sf"/>
</dbReference>
<keyword evidence="3" id="KW-0445">Lipid transport</keyword>
<dbReference type="CDD" id="cd00030">
    <property type="entry name" value="C2"/>
    <property type="match status" value="1"/>
</dbReference>
<dbReference type="KEGG" id="aaf:AURANDRAFT_63900"/>
<dbReference type="Pfam" id="PF00168">
    <property type="entry name" value="C2"/>
    <property type="match status" value="1"/>
</dbReference>
<dbReference type="PANTHER" id="PTHR10774:SF190">
    <property type="entry name" value="C2 CALCIUM_LIPID-BINDING ENDONUCLEASE_EXONUCLEASE_PHOSPHATASE-RELATED"/>
    <property type="match status" value="1"/>
</dbReference>
<dbReference type="EMBL" id="GL833127">
    <property type="protein sequence ID" value="EGB08553.1"/>
    <property type="molecule type" value="Genomic_DNA"/>
</dbReference>
<keyword evidence="6" id="KW-0812">Transmembrane</keyword>
<evidence type="ECO:0000256" key="1">
    <source>
        <dbReference type="ARBA" id="ARBA00004370"/>
    </source>
</evidence>
<evidence type="ECO:0000256" key="2">
    <source>
        <dbReference type="ARBA" id="ARBA00022448"/>
    </source>
</evidence>
<dbReference type="GO" id="GO:0006869">
    <property type="term" value="P:lipid transport"/>
    <property type="evidence" value="ECO:0007669"/>
    <property type="project" value="UniProtKB-KW"/>
</dbReference>
<gene>
    <name evidence="9" type="ORF">AURANDRAFT_63900</name>
</gene>
<dbReference type="SUPFAM" id="SSF49562">
    <property type="entry name" value="C2 domain (Calcium/lipid-binding domain, CaLB)"/>
    <property type="match status" value="1"/>
</dbReference>
<evidence type="ECO:0000313" key="10">
    <source>
        <dbReference type="Proteomes" id="UP000002729"/>
    </source>
</evidence>
<comment type="subcellular location">
    <subcellularLocation>
        <location evidence="1">Membrane</location>
    </subcellularLocation>
</comment>